<feature type="region of interest" description="Disordered" evidence="9">
    <location>
        <begin position="876"/>
        <end position="1013"/>
    </location>
</feature>
<dbReference type="InterPro" id="IPR029281">
    <property type="entry name" value="FAM194_C"/>
</dbReference>
<dbReference type="GO" id="GO:0005856">
    <property type="term" value="C:cytoskeleton"/>
    <property type="evidence" value="ECO:0007669"/>
    <property type="project" value="UniProtKB-SubCell"/>
</dbReference>
<keyword evidence="5 8" id="KW-0863">Zinc-finger</keyword>
<protein>
    <recommendedName>
        <fullName evidence="15">FYVE, RhoGEF and PH domain-containing protein 6</fullName>
    </recommendedName>
</protein>
<dbReference type="InterPro" id="IPR051092">
    <property type="entry name" value="FYVE_RhoGEF_PH"/>
</dbReference>
<evidence type="ECO:0000256" key="4">
    <source>
        <dbReference type="ARBA" id="ARBA00022723"/>
    </source>
</evidence>
<dbReference type="CDD" id="cd15743">
    <property type="entry name" value="FYVE_FGD6"/>
    <property type="match status" value="1"/>
</dbReference>
<dbReference type="Pfam" id="PF01363">
    <property type="entry name" value="FYVE"/>
    <property type="match status" value="1"/>
</dbReference>
<comment type="subcellular location">
    <subcellularLocation>
        <location evidence="1">Cytoplasm</location>
        <location evidence="1">Cytoskeleton</location>
    </subcellularLocation>
</comment>
<accession>A0A484D2I2</accession>
<feature type="domain" description="PH" evidence="10">
    <location>
        <begin position="1840"/>
        <end position="1934"/>
    </location>
</feature>
<dbReference type="PANTHER" id="PTHR12673">
    <property type="entry name" value="FACIOGENITAL DYSPLASIA PROTEIN"/>
    <property type="match status" value="1"/>
</dbReference>
<evidence type="ECO:0000256" key="5">
    <source>
        <dbReference type="ARBA" id="ARBA00022771"/>
    </source>
</evidence>
<dbReference type="CDD" id="cd00160">
    <property type="entry name" value="RhoGEF"/>
    <property type="match status" value="1"/>
</dbReference>
<dbReference type="InterPro" id="IPR000219">
    <property type="entry name" value="DH_dom"/>
</dbReference>
<evidence type="ECO:0000259" key="10">
    <source>
        <dbReference type="PROSITE" id="PS50003"/>
    </source>
</evidence>
<dbReference type="EMBL" id="SCKG01000008">
    <property type="protein sequence ID" value="TDH09451.1"/>
    <property type="molecule type" value="Genomic_DNA"/>
</dbReference>
<feature type="region of interest" description="Disordered" evidence="9">
    <location>
        <begin position="1558"/>
        <end position="1623"/>
    </location>
</feature>
<dbReference type="InterPro" id="IPR000306">
    <property type="entry name" value="Znf_FYVE"/>
</dbReference>
<feature type="region of interest" description="Disordered" evidence="9">
    <location>
        <begin position="1113"/>
        <end position="1138"/>
    </location>
</feature>
<feature type="region of interest" description="Disordered" evidence="9">
    <location>
        <begin position="46"/>
        <end position="96"/>
    </location>
</feature>
<feature type="domain" description="DH" evidence="11">
    <location>
        <begin position="1622"/>
        <end position="1811"/>
    </location>
</feature>
<dbReference type="SMART" id="SM00325">
    <property type="entry name" value="RhoGEF"/>
    <property type="match status" value="1"/>
</dbReference>
<feature type="domain" description="PH" evidence="10">
    <location>
        <begin position="2074"/>
        <end position="2167"/>
    </location>
</feature>
<dbReference type="Pfam" id="PF00621">
    <property type="entry name" value="RhoGEF"/>
    <property type="match status" value="1"/>
</dbReference>
<evidence type="ECO:0000256" key="3">
    <source>
        <dbReference type="ARBA" id="ARBA00022658"/>
    </source>
</evidence>
<dbReference type="Pfam" id="PF00169">
    <property type="entry name" value="PH"/>
    <property type="match status" value="2"/>
</dbReference>
<reference evidence="13 14" key="1">
    <citation type="submission" date="2019-01" db="EMBL/GenBank/DDBJ databases">
        <title>A chromosome-scale genome assembly of the yellow perch, Perca flavescens.</title>
        <authorList>
            <person name="Feron R."/>
            <person name="Morvezen R."/>
            <person name="Bestin A."/>
            <person name="Haffray P."/>
            <person name="Klopp C."/>
            <person name="Zahm M."/>
            <person name="Cabau C."/>
            <person name="Roques C."/>
            <person name="Donnadieu C."/>
            <person name="Bouchez O."/>
            <person name="Christie M."/>
            <person name="Larson W."/>
            <person name="Guiguen Y."/>
        </authorList>
    </citation>
    <scope>NUCLEOTIDE SEQUENCE [LARGE SCALE GENOMIC DNA]</scope>
    <source>
        <strain evidence="13">YP-PL-M2</strain>
        <tissue evidence="13">Blood</tissue>
    </source>
</reference>
<evidence type="ECO:0000256" key="8">
    <source>
        <dbReference type="PROSITE-ProRule" id="PRU00091"/>
    </source>
</evidence>
<feature type="region of interest" description="Disordered" evidence="9">
    <location>
        <begin position="1231"/>
        <end position="1422"/>
    </location>
</feature>
<feature type="compositionally biased region" description="Basic residues" evidence="9">
    <location>
        <begin position="208"/>
        <end position="217"/>
    </location>
</feature>
<name>A0A484D2I2_PERFV</name>
<feature type="compositionally biased region" description="Basic and acidic residues" evidence="9">
    <location>
        <begin position="46"/>
        <end position="66"/>
    </location>
</feature>
<feature type="domain" description="FYVE-type" evidence="12">
    <location>
        <begin position="1973"/>
        <end position="2032"/>
    </location>
</feature>
<dbReference type="FunFam" id="2.30.29.30:FF:000158">
    <property type="entry name" value="FYVE, RhoGEF and PH domain containing 6"/>
    <property type="match status" value="1"/>
</dbReference>
<evidence type="ECO:0000313" key="14">
    <source>
        <dbReference type="Proteomes" id="UP000295070"/>
    </source>
</evidence>
<dbReference type="GO" id="GO:0008270">
    <property type="term" value="F:zinc ion binding"/>
    <property type="evidence" value="ECO:0007669"/>
    <property type="project" value="UniProtKB-KW"/>
</dbReference>
<evidence type="ECO:0000259" key="12">
    <source>
        <dbReference type="PROSITE" id="PS50178"/>
    </source>
</evidence>
<dbReference type="PANTHER" id="PTHR12673:SF12">
    <property type="entry name" value="FYVE, RHOGEF AND PH DOMAIN-CONTAINING PROTEIN 6"/>
    <property type="match status" value="1"/>
</dbReference>
<evidence type="ECO:0000256" key="2">
    <source>
        <dbReference type="ARBA" id="ARBA00022490"/>
    </source>
</evidence>
<feature type="compositionally biased region" description="Polar residues" evidence="9">
    <location>
        <begin position="987"/>
        <end position="1013"/>
    </location>
</feature>
<feature type="region of interest" description="Disordered" evidence="9">
    <location>
        <begin position="169"/>
        <end position="220"/>
    </location>
</feature>
<dbReference type="GO" id="GO:0005737">
    <property type="term" value="C:cytoplasm"/>
    <property type="evidence" value="ECO:0007669"/>
    <property type="project" value="TreeGrafter"/>
</dbReference>
<keyword evidence="4" id="KW-0479">Metal-binding</keyword>
<keyword evidence="14" id="KW-1185">Reference proteome</keyword>
<gene>
    <name evidence="13" type="ORF">EPR50_G00087100</name>
</gene>
<keyword evidence="6" id="KW-0862">Zinc</keyword>
<feature type="compositionally biased region" description="Polar residues" evidence="9">
    <location>
        <begin position="1113"/>
        <end position="1125"/>
    </location>
</feature>
<dbReference type="InterPro" id="IPR011993">
    <property type="entry name" value="PH-like_dom_sf"/>
</dbReference>
<dbReference type="PROSITE" id="PS50178">
    <property type="entry name" value="ZF_FYVE"/>
    <property type="match status" value="1"/>
</dbReference>
<evidence type="ECO:0000256" key="7">
    <source>
        <dbReference type="ARBA" id="ARBA00023212"/>
    </source>
</evidence>
<dbReference type="GO" id="GO:0005085">
    <property type="term" value="F:guanyl-nucleotide exchange factor activity"/>
    <property type="evidence" value="ECO:0007669"/>
    <property type="project" value="UniProtKB-KW"/>
</dbReference>
<dbReference type="Pfam" id="PF14977">
    <property type="entry name" value="FAM194"/>
    <property type="match status" value="1"/>
</dbReference>
<keyword evidence="7" id="KW-0206">Cytoskeleton</keyword>
<dbReference type="Gene3D" id="3.30.40.10">
    <property type="entry name" value="Zinc/RING finger domain, C3HC4 (zinc finger)"/>
    <property type="match status" value="1"/>
</dbReference>
<keyword evidence="2" id="KW-0963">Cytoplasm</keyword>
<feature type="compositionally biased region" description="Basic and acidic residues" evidence="9">
    <location>
        <begin position="906"/>
        <end position="917"/>
    </location>
</feature>
<organism evidence="13 14">
    <name type="scientific">Perca flavescens</name>
    <name type="common">American yellow perch</name>
    <name type="synonym">Morone flavescens</name>
    <dbReference type="NCBI Taxonomy" id="8167"/>
    <lineage>
        <taxon>Eukaryota</taxon>
        <taxon>Metazoa</taxon>
        <taxon>Chordata</taxon>
        <taxon>Craniata</taxon>
        <taxon>Vertebrata</taxon>
        <taxon>Euteleostomi</taxon>
        <taxon>Actinopterygii</taxon>
        <taxon>Neopterygii</taxon>
        <taxon>Teleostei</taxon>
        <taxon>Neoteleostei</taxon>
        <taxon>Acanthomorphata</taxon>
        <taxon>Eupercaria</taxon>
        <taxon>Perciformes</taxon>
        <taxon>Percoidei</taxon>
        <taxon>Percidae</taxon>
        <taxon>Percinae</taxon>
        <taxon>Perca</taxon>
    </lineage>
</organism>
<dbReference type="STRING" id="8167.A0A484D2I2"/>
<feature type="compositionally biased region" description="Acidic residues" evidence="9">
    <location>
        <begin position="1576"/>
        <end position="1597"/>
    </location>
</feature>
<feature type="region of interest" description="Disordered" evidence="9">
    <location>
        <begin position="596"/>
        <end position="615"/>
    </location>
</feature>
<proteinExistence type="predicted"/>
<evidence type="ECO:0000259" key="11">
    <source>
        <dbReference type="PROSITE" id="PS50010"/>
    </source>
</evidence>
<evidence type="ECO:0008006" key="15">
    <source>
        <dbReference type="Google" id="ProtNLM"/>
    </source>
</evidence>
<comment type="caution">
    <text evidence="13">The sequence shown here is derived from an EMBL/GenBank/DDBJ whole genome shotgun (WGS) entry which is preliminary data.</text>
</comment>
<feature type="compositionally biased region" description="Polar residues" evidence="9">
    <location>
        <begin position="1558"/>
        <end position="1568"/>
    </location>
</feature>
<dbReference type="Gene3D" id="1.20.900.10">
    <property type="entry name" value="Dbl homology (DH) domain"/>
    <property type="match status" value="1"/>
</dbReference>
<sequence length="2168" mass="242567">MTSSVALTEPRTGPLYFFDQPTKRNRIKGAQSNILYFNLANEGAKPEDTIQSNRDDNMEGKSDELSQRLPGDTCGDVKPDTSSAGGATPDIKDHDPMDAYKRAAPQLLNEVARLLSQHKWTEEGRIPHGIVNILNYSWKELTAGSVHLRSPEQTGKHGKSKGFLKLGEARSSQLSARSDTRQAGEGTSGVVENVGPSVGKSQLSSNPRTKKRKHNSNRARNYTTVSFSISSNSCSNPGWIIQPKLPSCDEPRQISLCQWVLEQLRVARSPEKLLTVEQDLNTPLTLRHYGDAKAQLKDRRARRTAPPVTVVNGMPQIPEVKQQDPARQKLHYRINDSSSFIYYPSGCIAVCQSHSGLPCGGFYTNVFSDSECPVILATITAFGHGAVTHPLNSAITAVWDQQGGFICDHNGNITKEWSWHTDHTLREKIVIQLSDVISVRLLSGTSAMLSFRFDNESVQLPLTALSNINQSQETTCLQTEGKFASYFARDLLLARKTTSLAVVLESKRNLTLTPVSVCSRDVFQMVREVEGLEEPSAQWRRRGHVSRELKRLQQRVRKTLGGWLDYYRVAIGIKCTDTERMPDGPLRTRLRREVQSAALPSLNPPARADADPVRPEEGRNELQELHRHLSVPAERPLDSNFKLPRTRKTKEEPRVTQIGPLKMYGNIQLESVILPNSADLQPSASTGCPALPLFTPSVPLTVCPALLRAAVQGEGGRRRCSCSASLMPVVTDLEYDAFIMGQLPHSKQILVVCVTLPLQPVNTHAVFGLDMLEHLYRRRNTNRTMPCTQCQMDSFRLVRYEMSTRKPSCGVKNILLQQRHNAAPGMVLMYIRGKLLFVGYIFSGLSCSVTDLQKQISRTRRDYRLGLSLPSDYKFSDTVNTPAATDGHNSQDATLKGRDITLTASVEKEKANERSEARINSAMQKPPVAPKPKLTQLQRPGQSPSTPRRDSLSLPSPGKPTRVKPVLAPKPCLPKLATTVKSKPHTSKSQLQTSVTETPQIEGPLNSQNGIQQENKKPDWDYIIPICLCSQENCMCIRNTSANRKLLPTSRGSVDNSGEKTDNAKCKVMNTSTNTNLTNHKPLQETFTLDRILNTDINTSSPEVTVRPSLPQRTWSDEANGNVIPQSAPGRGPEEDALGSKQIRCVPQPKPVPAAWRKPVPVPRKPRAVVLARQEKVEEASEEIVGQDEREMIVKEVKVSSEGKGSSSLSVSVPVGNKMPIFLSARKACAPPAPPPVKKPFLSAPAPQTLPKDVEEEDLGWDSSIQEMEVSVDKEDEEVEKEGTHDQEAVYSDFTHSPPPSSLLNQPALREPPAPTEAAEDREDRVVKVVPKKPQRHSSPMAWVQRKESSEEKEECNLGDDEKRQADCVLKERVMRKLSLPPKEKTSKQLSTPGITKPSRSSKQRAKSFSAADLHRSEGQKKNSFRKLLDLKLSVKMLPKLMLKGGQSSEFTVNDKEQSVDRDQDGCQGFHKPLQAQRKFSCPLIGVEQSVDGDEFSPETDQGVYYENIPYYEEIPDYMNVHVGSAVTSCCASISQPTAWQYNDEDIYEEQEPYMSFEKNTGQCQTPTDCERSSVDEEMTPLDDEIFANTSEDEDDSSSISSKGDPEQPEESTTQSGQKKSKIHHITTEIMSSESVFVDVLKLLHVDFRNAVSTASRQSGKPVIEERLLNQILYYLPQLYELNQDLLRELKQRVANWDENSQLADIFVKKGPYLKMYSTYIREFDKNVALLEEQSKKNPAFCAVVREFEASPCCANLALKHYLLKPVQRIPQYRMLLTDYLKNLSEDSDDYKDTQAALAIVKEVANHANDIMKQGDIFQKLIQVQCSLNGHHEIVQPGRIFLKEGTLKKLSRKVMQPRMFFLFNDTLLYTTPVQSGQYKFNNMLSLAGMKVSKPSQEAYQNELNIESVERSFILSASSATERDEWLEAISTAISDYTRKKISFMSGKPPEEVELKDCSDGAPLGSKAPIWIPDPRTTMCMICTCEFTLTWRRHHCRACGKVVCQSCSSNKYCLEYLKNQLARVCDQCFPVLQQQKSERALSAAVSPGTRATFAFPRKHKKIPAALKEVTASTDNSSMSGYLQRSKGNKKQGKRLWFVIKDKVLYTYAASEDVAALESQPLLGFMLKVDSSLKLQFKLYHKNTLYYIFKADDLQTAQRWINSFKEATVL</sequence>
<dbReference type="Gene3D" id="2.30.29.30">
    <property type="entry name" value="Pleckstrin-homology domain (PH domain)/Phosphotyrosine-binding domain (PTB)"/>
    <property type="match status" value="2"/>
</dbReference>
<dbReference type="PROSITE" id="PS50003">
    <property type="entry name" value="PH_DOMAIN"/>
    <property type="match status" value="2"/>
</dbReference>
<dbReference type="SUPFAM" id="SSF48065">
    <property type="entry name" value="DBL homology domain (DH-domain)"/>
    <property type="match status" value="1"/>
</dbReference>
<evidence type="ECO:0000313" key="13">
    <source>
        <dbReference type="EMBL" id="TDH09451.1"/>
    </source>
</evidence>
<feature type="compositionally biased region" description="Polar residues" evidence="9">
    <location>
        <begin position="877"/>
        <end position="893"/>
    </location>
</feature>
<dbReference type="SMART" id="SM00233">
    <property type="entry name" value="PH"/>
    <property type="match status" value="2"/>
</dbReference>
<dbReference type="SUPFAM" id="SSF50729">
    <property type="entry name" value="PH domain-like"/>
    <property type="match status" value="2"/>
</dbReference>
<dbReference type="Proteomes" id="UP000295070">
    <property type="component" value="Chromosome 8"/>
</dbReference>
<dbReference type="InterPro" id="IPR035899">
    <property type="entry name" value="DBL_dom_sf"/>
</dbReference>
<evidence type="ECO:0000256" key="1">
    <source>
        <dbReference type="ARBA" id="ARBA00004245"/>
    </source>
</evidence>
<dbReference type="SMART" id="SM00064">
    <property type="entry name" value="FYVE"/>
    <property type="match status" value="1"/>
</dbReference>
<feature type="compositionally biased region" description="Polar residues" evidence="9">
    <location>
        <begin position="1388"/>
        <end position="1399"/>
    </location>
</feature>
<dbReference type="InterPro" id="IPR001849">
    <property type="entry name" value="PH_domain"/>
</dbReference>
<feature type="compositionally biased region" description="Basic and acidic residues" evidence="9">
    <location>
        <begin position="1360"/>
        <end position="1375"/>
    </location>
</feature>
<evidence type="ECO:0000256" key="6">
    <source>
        <dbReference type="ARBA" id="ARBA00022833"/>
    </source>
</evidence>
<dbReference type="CDD" id="cd13237">
    <property type="entry name" value="PH2_FGD5_FGD6"/>
    <property type="match status" value="1"/>
</dbReference>
<keyword evidence="3" id="KW-0344">Guanine-nucleotide releasing factor</keyword>
<dbReference type="InterPro" id="IPR017455">
    <property type="entry name" value="Znf_FYVE-rel"/>
</dbReference>
<dbReference type="PROSITE" id="PS50010">
    <property type="entry name" value="DH_2"/>
    <property type="match status" value="1"/>
</dbReference>
<evidence type="ECO:0000256" key="9">
    <source>
        <dbReference type="SAM" id="MobiDB-lite"/>
    </source>
</evidence>
<dbReference type="InterPro" id="IPR013083">
    <property type="entry name" value="Znf_RING/FYVE/PHD"/>
</dbReference>
<feature type="compositionally biased region" description="Polar residues" evidence="9">
    <location>
        <begin position="935"/>
        <end position="946"/>
    </location>
</feature>